<dbReference type="PANTHER" id="PTHR34610">
    <property type="entry name" value="SSL7007 PROTEIN"/>
    <property type="match status" value="1"/>
</dbReference>
<dbReference type="InterPro" id="IPR029060">
    <property type="entry name" value="PIN-like_dom_sf"/>
</dbReference>
<dbReference type="Proteomes" id="UP001291309">
    <property type="component" value="Unassembled WGS sequence"/>
</dbReference>
<dbReference type="InterPro" id="IPR002850">
    <property type="entry name" value="PIN_toxin-like"/>
</dbReference>
<dbReference type="InterPro" id="IPR002716">
    <property type="entry name" value="PIN_dom"/>
</dbReference>
<dbReference type="NCBIfam" id="TIGR00305">
    <property type="entry name" value="putative toxin-antitoxin system toxin component, PIN family"/>
    <property type="match status" value="1"/>
</dbReference>
<keyword evidence="3" id="KW-1185">Reference proteome</keyword>
<gene>
    <name evidence="2" type="ORF">SYV04_26525</name>
</gene>
<evidence type="ECO:0000259" key="1">
    <source>
        <dbReference type="Pfam" id="PF13470"/>
    </source>
</evidence>
<sequence length="161" mass="17701">MAQPVPTSPSQPQSVVLDTNVILDLLVFDDPIARPLGHALTAGQLTAWADRQTLQELEWVLPMPSFKLDEAARQAVLSRYRGLVQMAPDGDLSPLPTLPRCRDRDDQKFLILAARIGSAWLVSKDKRVLSLADRRDLPFVIFTPKQAVQALARITGAAPSP</sequence>
<dbReference type="EMBL" id="JAXIVS010000009">
    <property type="protein sequence ID" value="MDY7229977.1"/>
    <property type="molecule type" value="Genomic_DNA"/>
</dbReference>
<accession>A0ABU5HB05</accession>
<dbReference type="SUPFAM" id="SSF88723">
    <property type="entry name" value="PIN domain-like"/>
    <property type="match status" value="1"/>
</dbReference>
<proteinExistence type="predicted"/>
<evidence type="ECO:0000313" key="2">
    <source>
        <dbReference type="EMBL" id="MDY7229977.1"/>
    </source>
</evidence>
<dbReference type="RefSeq" id="WP_321548694.1">
    <property type="nucleotide sequence ID" value="NZ_JAXIVS010000009.1"/>
</dbReference>
<dbReference type="Pfam" id="PF13470">
    <property type="entry name" value="PIN_3"/>
    <property type="match status" value="1"/>
</dbReference>
<comment type="caution">
    <text evidence="2">The sequence shown here is derived from an EMBL/GenBank/DDBJ whole genome shotgun (WGS) entry which is preliminary data.</text>
</comment>
<evidence type="ECO:0000313" key="3">
    <source>
        <dbReference type="Proteomes" id="UP001291309"/>
    </source>
</evidence>
<dbReference type="PANTHER" id="PTHR34610:SF3">
    <property type="entry name" value="SSL7007 PROTEIN"/>
    <property type="match status" value="1"/>
</dbReference>
<protein>
    <submittedName>
        <fullName evidence="2">Toxin-antitoxin system toxin component, PIN family</fullName>
    </submittedName>
</protein>
<name>A0ABU5HB05_9BACT</name>
<feature type="domain" description="PIN" evidence="1">
    <location>
        <begin position="15"/>
        <end position="127"/>
    </location>
</feature>
<organism evidence="2 3">
    <name type="scientific">Hyalangium rubrum</name>
    <dbReference type="NCBI Taxonomy" id="3103134"/>
    <lineage>
        <taxon>Bacteria</taxon>
        <taxon>Pseudomonadati</taxon>
        <taxon>Myxococcota</taxon>
        <taxon>Myxococcia</taxon>
        <taxon>Myxococcales</taxon>
        <taxon>Cystobacterineae</taxon>
        <taxon>Archangiaceae</taxon>
        <taxon>Hyalangium</taxon>
    </lineage>
</organism>
<reference evidence="2 3" key="1">
    <citation type="submission" date="2023-12" db="EMBL/GenBank/DDBJ databases">
        <title>the genome sequence of Hyalangium sp. s54d21.</title>
        <authorList>
            <person name="Zhang X."/>
        </authorList>
    </citation>
    <scope>NUCLEOTIDE SEQUENCE [LARGE SCALE GENOMIC DNA]</scope>
    <source>
        <strain evidence="3">s54d21</strain>
    </source>
</reference>